<keyword evidence="1" id="KW-0472">Membrane</keyword>
<gene>
    <name evidence="2" type="ORF">D7Z94_10240</name>
</gene>
<dbReference type="RefSeq" id="WP_120711464.1">
    <property type="nucleotide sequence ID" value="NZ_RBCJ01000002.1"/>
</dbReference>
<evidence type="ECO:0000256" key="1">
    <source>
        <dbReference type="SAM" id="Phobius"/>
    </source>
</evidence>
<keyword evidence="1" id="KW-0812">Transmembrane</keyword>
<feature type="transmembrane region" description="Helical" evidence="1">
    <location>
        <begin position="36"/>
        <end position="53"/>
    </location>
</feature>
<evidence type="ECO:0000313" key="3">
    <source>
        <dbReference type="Proteomes" id="UP000276603"/>
    </source>
</evidence>
<feature type="transmembrane region" description="Helical" evidence="1">
    <location>
        <begin position="149"/>
        <end position="166"/>
    </location>
</feature>
<proteinExistence type="predicted"/>
<accession>A0A3B0CCC8</accession>
<feature type="transmembrane region" description="Helical" evidence="1">
    <location>
        <begin position="12"/>
        <end position="30"/>
    </location>
</feature>
<dbReference type="Proteomes" id="UP000276603">
    <property type="component" value="Unassembled WGS sequence"/>
</dbReference>
<feature type="transmembrane region" description="Helical" evidence="1">
    <location>
        <begin position="87"/>
        <end position="111"/>
    </location>
</feature>
<protein>
    <submittedName>
        <fullName evidence="2">Uncharacterized protein</fullName>
    </submittedName>
</protein>
<evidence type="ECO:0000313" key="2">
    <source>
        <dbReference type="EMBL" id="RKN81307.1"/>
    </source>
</evidence>
<reference evidence="2 3" key="1">
    <citation type="submission" date="2018-10" db="EMBL/GenBank/DDBJ databases">
        <title>Ulvibacterium marinum gen. nov., sp. nov., a novel marine bacterium of the family Flavobacteriaceae, isolated from a culture of the green alga Ulva prolifera.</title>
        <authorList>
            <person name="Zhang Z."/>
        </authorList>
    </citation>
    <scope>NUCLEOTIDE SEQUENCE [LARGE SCALE GENOMIC DNA]</scope>
    <source>
        <strain evidence="2 3">CCMM003</strain>
    </source>
</reference>
<organism evidence="2 3">
    <name type="scientific">Ulvibacterium marinum</name>
    <dbReference type="NCBI Taxonomy" id="2419782"/>
    <lineage>
        <taxon>Bacteria</taxon>
        <taxon>Pseudomonadati</taxon>
        <taxon>Bacteroidota</taxon>
        <taxon>Flavobacteriia</taxon>
        <taxon>Flavobacteriales</taxon>
        <taxon>Flavobacteriaceae</taxon>
        <taxon>Ulvibacterium</taxon>
    </lineage>
</organism>
<keyword evidence="3" id="KW-1185">Reference proteome</keyword>
<name>A0A3B0CCC8_9FLAO</name>
<dbReference type="AlphaFoldDB" id="A0A3B0CCC8"/>
<feature type="transmembrane region" description="Helical" evidence="1">
    <location>
        <begin position="60"/>
        <end position="81"/>
    </location>
</feature>
<sequence length="187" mass="21367">MSVSHKVLKMPIRVSIAILLIGMLAQVLQWPYASEIMLIAFGALGILYMIRFWKKTEKRFIDYVKLILVVFWTTNGIFRILDFSYTIVFQVIIAVSFLTWFVMEGTAYFLDEDRKAKNSLSQILWNCAMVLGTLAIICGSLLKILNWDYAIPLFAGGIAIVGAYILKDIFPLKSLKNEDGNHEEFQL</sequence>
<comment type="caution">
    <text evidence="2">The sequence shown here is derived from an EMBL/GenBank/DDBJ whole genome shotgun (WGS) entry which is preliminary data.</text>
</comment>
<dbReference type="EMBL" id="RBCJ01000002">
    <property type="protein sequence ID" value="RKN81307.1"/>
    <property type="molecule type" value="Genomic_DNA"/>
</dbReference>
<keyword evidence="1" id="KW-1133">Transmembrane helix</keyword>
<dbReference type="OrthoDB" id="1429903at2"/>
<feature type="transmembrane region" description="Helical" evidence="1">
    <location>
        <begin position="123"/>
        <end position="143"/>
    </location>
</feature>